<sequence>MQRGASWQEADEILRGQVLPAARAAGEEAVYVPPFDAPEIWDGYAAIPREMSRQLGQTDHGDGKAVPQRQIDAILCSVGGGGLFCGIMQGLDALATSHHHHRRPRVIAIETAGADSLAQSLARGQPVTLSAITSLATSLGARRVADQAFRYGLRRHDVTSVVLTDEDAICACRRFLDDERFLVELACGVSLALCYHGRLPDLVPGFSRDSVVVVVVCGGSNMSLSMLQTYMDRLPGPCAGKDCPSTVCG</sequence>
<evidence type="ECO:0000256" key="3">
    <source>
        <dbReference type="ARBA" id="ARBA00012093"/>
    </source>
</evidence>
<evidence type="ECO:0000313" key="9">
    <source>
        <dbReference type="Proteomes" id="UP000224854"/>
    </source>
</evidence>
<evidence type="ECO:0000259" key="7">
    <source>
        <dbReference type="Pfam" id="PF00291"/>
    </source>
</evidence>
<keyword evidence="4" id="KW-0663">Pyridoxal phosphate</keyword>
<dbReference type="InterPro" id="IPR001926">
    <property type="entry name" value="TrpB-like_PALP"/>
</dbReference>
<keyword evidence="9" id="KW-1185">Reference proteome</keyword>
<dbReference type="GO" id="GO:0003941">
    <property type="term" value="F:L-serine ammonia-lyase activity"/>
    <property type="evidence" value="ECO:0007669"/>
    <property type="project" value="UniProtKB-EC"/>
</dbReference>
<dbReference type="AlphaFoldDB" id="A0A2C5YKT0"/>
<protein>
    <recommendedName>
        <fullName evidence="3">L-serine ammonia-lyase</fullName>
        <ecNumber evidence="3">4.3.1.17</ecNumber>
    </recommendedName>
</protein>
<comment type="cofactor">
    <cofactor evidence="1">
        <name>pyridoxal 5'-phosphate</name>
        <dbReference type="ChEBI" id="CHEBI:597326"/>
    </cofactor>
</comment>
<dbReference type="PANTHER" id="PTHR48078">
    <property type="entry name" value="THREONINE DEHYDRATASE, MITOCHONDRIAL-RELATED"/>
    <property type="match status" value="1"/>
</dbReference>
<dbReference type="GO" id="GO:0006565">
    <property type="term" value="P:L-serine catabolic process"/>
    <property type="evidence" value="ECO:0007669"/>
    <property type="project" value="TreeGrafter"/>
</dbReference>
<reference evidence="8 9" key="1">
    <citation type="submission" date="2017-06" db="EMBL/GenBank/DDBJ databases">
        <title>Ant-infecting Ophiocordyceps genomes reveal a high diversity of potential behavioral manipulation genes and a possible major role for enterotoxins.</title>
        <authorList>
            <person name="De Bekker C."/>
            <person name="Evans H.C."/>
            <person name="Brachmann A."/>
            <person name="Hughes D.P."/>
        </authorList>
    </citation>
    <scope>NUCLEOTIDE SEQUENCE [LARGE SCALE GENOMIC DNA]</scope>
    <source>
        <strain evidence="8 9">1348a</strain>
    </source>
</reference>
<keyword evidence="5" id="KW-0456">Lyase</keyword>
<dbReference type="EC" id="4.3.1.17" evidence="3"/>
<comment type="caution">
    <text evidence="8">The sequence shown here is derived from an EMBL/GenBank/DDBJ whole genome shotgun (WGS) entry which is preliminary data.</text>
</comment>
<evidence type="ECO:0000256" key="6">
    <source>
        <dbReference type="ARBA" id="ARBA00049406"/>
    </source>
</evidence>
<evidence type="ECO:0000256" key="1">
    <source>
        <dbReference type="ARBA" id="ARBA00001933"/>
    </source>
</evidence>
<dbReference type="InterPro" id="IPR050147">
    <property type="entry name" value="Ser/Thr_Dehydratase"/>
</dbReference>
<evidence type="ECO:0000313" key="8">
    <source>
        <dbReference type="EMBL" id="PHH67531.1"/>
    </source>
</evidence>
<dbReference type="EMBL" id="NJEU01001410">
    <property type="protein sequence ID" value="PHH67531.1"/>
    <property type="molecule type" value="Genomic_DNA"/>
</dbReference>
<feature type="domain" description="Tryptophan synthase beta chain-like PALP" evidence="7">
    <location>
        <begin position="6"/>
        <end position="218"/>
    </location>
</feature>
<accession>A0A2C5YKT0</accession>
<evidence type="ECO:0000256" key="4">
    <source>
        <dbReference type="ARBA" id="ARBA00022898"/>
    </source>
</evidence>
<dbReference type="Pfam" id="PF00291">
    <property type="entry name" value="PALP"/>
    <property type="match status" value="1"/>
</dbReference>
<dbReference type="OrthoDB" id="7773036at2759"/>
<dbReference type="Gene3D" id="3.40.50.1100">
    <property type="match status" value="1"/>
</dbReference>
<dbReference type="PANTHER" id="PTHR48078:SF2">
    <property type="entry name" value="CATABOLIC L-SERINE_THREONINE DEHYDRATASE"/>
    <property type="match status" value="1"/>
</dbReference>
<comment type="catalytic activity">
    <reaction evidence="6">
        <text>L-serine = pyruvate + NH4(+)</text>
        <dbReference type="Rhea" id="RHEA:19169"/>
        <dbReference type="ChEBI" id="CHEBI:15361"/>
        <dbReference type="ChEBI" id="CHEBI:28938"/>
        <dbReference type="ChEBI" id="CHEBI:33384"/>
        <dbReference type="EC" id="4.3.1.17"/>
    </reaction>
</comment>
<dbReference type="SUPFAM" id="SSF53686">
    <property type="entry name" value="Tryptophan synthase beta subunit-like PLP-dependent enzymes"/>
    <property type="match status" value="1"/>
</dbReference>
<evidence type="ECO:0000256" key="2">
    <source>
        <dbReference type="ARBA" id="ARBA00010869"/>
    </source>
</evidence>
<dbReference type="Proteomes" id="UP000224854">
    <property type="component" value="Unassembled WGS sequence"/>
</dbReference>
<organism evidence="8 9">
    <name type="scientific">Ophiocordyceps australis</name>
    <dbReference type="NCBI Taxonomy" id="1399860"/>
    <lineage>
        <taxon>Eukaryota</taxon>
        <taxon>Fungi</taxon>
        <taxon>Dikarya</taxon>
        <taxon>Ascomycota</taxon>
        <taxon>Pezizomycotina</taxon>
        <taxon>Sordariomycetes</taxon>
        <taxon>Hypocreomycetidae</taxon>
        <taxon>Hypocreales</taxon>
        <taxon>Ophiocordycipitaceae</taxon>
        <taxon>Ophiocordyceps</taxon>
    </lineage>
</organism>
<evidence type="ECO:0000256" key="5">
    <source>
        <dbReference type="ARBA" id="ARBA00023239"/>
    </source>
</evidence>
<gene>
    <name evidence="8" type="ORF">CDD82_1387</name>
</gene>
<proteinExistence type="inferred from homology"/>
<dbReference type="GO" id="GO:0004794">
    <property type="term" value="F:threonine deaminase activity"/>
    <property type="evidence" value="ECO:0007669"/>
    <property type="project" value="TreeGrafter"/>
</dbReference>
<name>A0A2C5YKT0_9HYPO</name>
<comment type="similarity">
    <text evidence="2">Belongs to the serine/threonine dehydratase family.</text>
</comment>
<dbReference type="GO" id="GO:0006567">
    <property type="term" value="P:L-threonine catabolic process"/>
    <property type="evidence" value="ECO:0007669"/>
    <property type="project" value="TreeGrafter"/>
</dbReference>
<dbReference type="GO" id="GO:0009097">
    <property type="term" value="P:isoleucine biosynthetic process"/>
    <property type="evidence" value="ECO:0007669"/>
    <property type="project" value="TreeGrafter"/>
</dbReference>
<dbReference type="InterPro" id="IPR036052">
    <property type="entry name" value="TrpB-like_PALP_sf"/>
</dbReference>